<evidence type="ECO:0000313" key="2">
    <source>
        <dbReference type="EMBL" id="MCH4810129.1"/>
    </source>
</evidence>
<organism evidence="2 3">
    <name type="scientific">Vreelandella neptunia</name>
    <dbReference type="NCBI Taxonomy" id="115551"/>
    <lineage>
        <taxon>Bacteria</taxon>
        <taxon>Pseudomonadati</taxon>
        <taxon>Pseudomonadota</taxon>
        <taxon>Gammaproteobacteria</taxon>
        <taxon>Oceanospirillales</taxon>
        <taxon>Halomonadaceae</taxon>
        <taxon>Vreelandella</taxon>
    </lineage>
</organism>
<dbReference type="RefSeq" id="WP_240716435.1">
    <property type="nucleotide sequence ID" value="NZ_JAKVTW010000001.1"/>
</dbReference>
<feature type="compositionally biased region" description="Polar residues" evidence="1">
    <location>
        <begin position="20"/>
        <end position="35"/>
    </location>
</feature>
<gene>
    <name evidence="2" type="ORF">MLE19_02175</name>
</gene>
<dbReference type="EMBL" id="JAKVTW010000001">
    <property type="protein sequence ID" value="MCH4810129.1"/>
    <property type="molecule type" value="Genomic_DNA"/>
</dbReference>
<proteinExistence type="predicted"/>
<dbReference type="Proteomes" id="UP001320609">
    <property type="component" value="Unassembled WGS sequence"/>
</dbReference>
<feature type="region of interest" description="Disordered" evidence="1">
    <location>
        <begin position="1"/>
        <end position="40"/>
    </location>
</feature>
<keyword evidence="3" id="KW-1185">Reference proteome</keyword>
<dbReference type="InterPro" id="IPR025449">
    <property type="entry name" value="JetB"/>
</dbReference>
<evidence type="ECO:0000256" key="1">
    <source>
        <dbReference type="SAM" id="MobiDB-lite"/>
    </source>
</evidence>
<comment type="caution">
    <text evidence="2">The sequence shown here is derived from an EMBL/GenBank/DDBJ whole genome shotgun (WGS) entry which is preliminary data.</text>
</comment>
<reference evidence="2 3" key="1">
    <citation type="submission" date="2022-03" db="EMBL/GenBank/DDBJ databases">
        <title>Genomic signatures underlying metal tolerance in selected Arctic bacterial isolates.</title>
        <authorList>
            <person name="Thomas F.A."/>
            <person name="Venkatachalam S."/>
            <person name="Krishnan K.P."/>
        </authorList>
    </citation>
    <scope>NUCLEOTIDE SEQUENCE [LARGE SCALE GENOMIC DNA]</scope>
    <source>
        <strain evidence="2 3">HM116</strain>
    </source>
</reference>
<dbReference type="Pfam" id="PF13835">
    <property type="entry name" value="DUF4194"/>
    <property type="match status" value="1"/>
</dbReference>
<accession>A0ABS9S223</accession>
<sequence>MAGVFDRIVKQQGMDKTSEEGSPNQFKEQAPQAQESEAVDAAGEEINTEATARTDIKLREVAQELLRMGLLEETQRPHLYRAALVAMERLNATLEPLDLCARVDEIRGLVFLAVRPGDTDEPQDDWSHPLVRKQRLNLEQTLLVAILRQYFIAHEQDAGTGAGDAMVAVDELIPQMQVYLGESGSEASERTRVLQLLDQLKGHGLVSAPDSHERVAIRPMIAHLANPENLTALLYELKARVTADRSDNGEDGE</sequence>
<name>A0ABS9S223_9GAMM</name>
<protein>
    <submittedName>
        <fullName evidence="2">DUF4194 domain-containing protein</fullName>
    </submittedName>
</protein>
<evidence type="ECO:0000313" key="3">
    <source>
        <dbReference type="Proteomes" id="UP001320609"/>
    </source>
</evidence>